<gene>
    <name evidence="1" type="ORF">GCM10023175_24360</name>
</gene>
<organism evidence="1 2">
    <name type="scientific">Pseudonocardia xishanensis</name>
    <dbReference type="NCBI Taxonomy" id="630995"/>
    <lineage>
        <taxon>Bacteria</taxon>
        <taxon>Bacillati</taxon>
        <taxon>Actinomycetota</taxon>
        <taxon>Actinomycetes</taxon>
        <taxon>Pseudonocardiales</taxon>
        <taxon>Pseudonocardiaceae</taxon>
        <taxon>Pseudonocardia</taxon>
    </lineage>
</organism>
<name>A0ABP8RQG4_9PSEU</name>
<evidence type="ECO:0000313" key="1">
    <source>
        <dbReference type="EMBL" id="GAA4545130.1"/>
    </source>
</evidence>
<dbReference type="Proteomes" id="UP001501598">
    <property type="component" value="Unassembled WGS sequence"/>
</dbReference>
<reference evidence="2" key="1">
    <citation type="journal article" date="2019" name="Int. J. Syst. Evol. Microbiol.">
        <title>The Global Catalogue of Microorganisms (GCM) 10K type strain sequencing project: providing services to taxonomists for standard genome sequencing and annotation.</title>
        <authorList>
            <consortium name="The Broad Institute Genomics Platform"/>
            <consortium name="The Broad Institute Genome Sequencing Center for Infectious Disease"/>
            <person name="Wu L."/>
            <person name="Ma J."/>
        </authorList>
    </citation>
    <scope>NUCLEOTIDE SEQUENCE [LARGE SCALE GENOMIC DNA]</scope>
    <source>
        <strain evidence="2">JCM 17906</strain>
    </source>
</reference>
<keyword evidence="2" id="KW-1185">Reference proteome</keyword>
<proteinExistence type="predicted"/>
<protein>
    <submittedName>
        <fullName evidence="1">Uncharacterized protein</fullName>
    </submittedName>
</protein>
<accession>A0ABP8RQG4</accession>
<dbReference type="EMBL" id="BAABGT010000030">
    <property type="protein sequence ID" value="GAA4545130.1"/>
    <property type="molecule type" value="Genomic_DNA"/>
</dbReference>
<sequence length="75" mass="8200">MLLITSQVAATHLGRGRGYVHEAENQAAMLRSVCRDVVSPTSACRLPPRSKRAHTVVCLFDDGSYGMLRQVDQGD</sequence>
<dbReference type="RefSeq" id="WP_345416198.1">
    <property type="nucleotide sequence ID" value="NZ_BAABGT010000030.1"/>
</dbReference>
<comment type="caution">
    <text evidence="1">The sequence shown here is derived from an EMBL/GenBank/DDBJ whole genome shotgun (WGS) entry which is preliminary data.</text>
</comment>
<evidence type="ECO:0000313" key="2">
    <source>
        <dbReference type="Proteomes" id="UP001501598"/>
    </source>
</evidence>